<dbReference type="PANTHER" id="PTHR34456:SF13">
    <property type="entry name" value="REVERSE TRANSCRIPTASE DOMAIN-CONTAINING PROTEIN"/>
    <property type="match status" value="1"/>
</dbReference>
<keyword evidence="1 4" id="KW-0696">RNA-directed RNA polymerase</keyword>
<reference evidence="4" key="1">
    <citation type="journal article" date="2016" name="J. Virol.">
        <title>Identification of diverse mycoviruses through metatranscriptomics characterization of the viromes of five major fungal plant pathogens.</title>
        <authorList>
            <person name="Marzano S.-Y.L."/>
            <person name="Nelson B.D."/>
            <person name="Ajayi-Oyetunde O."/>
            <person name="Bradley C.A."/>
            <person name="Hughes T.J."/>
            <person name="Hartman G.L."/>
            <person name="Eastburn D.M."/>
            <person name="Domier L.L."/>
        </authorList>
    </citation>
    <scope>NUCLEOTIDE SEQUENCE</scope>
    <source>
        <strain evidence="4">SsMV6</strain>
    </source>
</reference>
<accession>W0FY17</accession>
<dbReference type="InterPro" id="IPR008686">
    <property type="entry name" value="RNA_pol_mitovir"/>
</dbReference>
<dbReference type="SUPFAM" id="SSF56672">
    <property type="entry name" value="DNA/RNA polymerases"/>
    <property type="match status" value="1"/>
</dbReference>
<gene>
    <name evidence="4" type="primary">gp1</name>
</gene>
<evidence type="ECO:0000256" key="3">
    <source>
        <dbReference type="ARBA" id="ARBA00022695"/>
    </source>
</evidence>
<keyword evidence="2" id="KW-0808">Transferase</keyword>
<protein>
    <submittedName>
        <fullName evidence="4">RNA-dependent RNA polymerase</fullName>
    </submittedName>
</protein>
<sequence>MKTKTKPINSFGRKVRSELFSFAFKVIKWLCITSCNTALPLHAFEALCSSLQNVLNNHSREYTVKYIKAVRGNFYNYLSGNILRDPLARSTSDGIPVILGDLIPLVRGGNRRAIALILTILTATRSLKFISEPDLTTVTQPVKGDVPDLSKHMASFWRSLGYKPITAFTLPRKLKVNEKVYRLSNGPNGRVLNTALLDIQSMPSSLKMNLTKMSPLIGARLRNFGPPLFSEFFYNIYKKFFNNKNCCRRLSCFPDKEGKMRVVGVVDHYSQLALKPLHSWLARCLSKIRQDCTLEQGKFKKLLFNGDVDIYYSVDLSAATDRFPIMLIKQLLKFQLPHEYVEAWGNVMVETPFEYRGNLYRYAAGNPMGAYSSFNSFALTHHYIIYFCCKELGMRWKSLPYALLGDDIVIGNAQVGELYMKVIKSLHVDYSLAKTHKSKDFFEFAKRIYYKGDEVTPFPISSLKEVRKSTSALTDLLLEQKSRGWECSSIASSADMFYGIVLSLPSRLRKKLIKRVRTAEGVLSLVRGLQDGETFLNEMVHTLQLPLPHINMEVCKNIISNIAVEVFSSSSIHTFFADDRKNFPLKEVVNLMRSDWDAYIEEKYHGHSSFEILKAKSFWQDTPIYLAANAIYQEYTDLMVRIEKVDSTGSDWSYYMRNFAIPTSTKSIVEGRNFSLMRSVDRFSNLIEERLQVLACYPQLLSM</sequence>
<dbReference type="Pfam" id="PF05919">
    <property type="entry name" value="Mitovir_RNA_pol"/>
    <property type="match status" value="1"/>
</dbReference>
<dbReference type="GO" id="GO:0003968">
    <property type="term" value="F:RNA-directed RNA polymerase activity"/>
    <property type="evidence" value="ECO:0007669"/>
    <property type="project" value="UniProtKB-KW"/>
</dbReference>
<dbReference type="InterPro" id="IPR043502">
    <property type="entry name" value="DNA/RNA_pol_sf"/>
</dbReference>
<dbReference type="PANTHER" id="PTHR34456">
    <property type="entry name" value="MITOVIRUS RNA-DEPENDENT RNA POLYMERASE"/>
    <property type="match status" value="1"/>
</dbReference>
<evidence type="ECO:0000313" key="4">
    <source>
        <dbReference type="EMBL" id="AHF48622.1"/>
    </source>
</evidence>
<proteinExistence type="predicted"/>
<dbReference type="EMBL" id="KF913881">
    <property type="protein sequence ID" value="AHF48622.1"/>
    <property type="molecule type" value="Genomic_RNA"/>
</dbReference>
<evidence type="ECO:0000256" key="2">
    <source>
        <dbReference type="ARBA" id="ARBA00022679"/>
    </source>
</evidence>
<name>W0FY17_9VIRU</name>
<keyword evidence="3" id="KW-0548">Nucleotidyltransferase</keyword>
<evidence type="ECO:0000256" key="1">
    <source>
        <dbReference type="ARBA" id="ARBA00022484"/>
    </source>
</evidence>
<organism evidence="4">
    <name type="scientific">Sclerotinia sclerotiorum mitovirus 6</name>
    <dbReference type="NCBI Taxonomy" id="1435446"/>
    <lineage>
        <taxon>Viruses</taxon>
        <taxon>Riboviria</taxon>
        <taxon>Orthornavirae</taxon>
        <taxon>Lenarviricota</taxon>
        <taxon>Howeltoviricetes</taxon>
        <taxon>Cryppavirales</taxon>
        <taxon>Mitoviridae</taxon>
        <taxon>Duamitovirus</taxon>
        <taxon>Duamitovirus scsc6</taxon>
    </lineage>
</organism>